<accession>A0A1H4G5F8</accession>
<reference evidence="1 2" key="1">
    <citation type="submission" date="2016-10" db="EMBL/GenBank/DDBJ databases">
        <authorList>
            <person name="de Groot N.N."/>
        </authorList>
    </citation>
    <scope>NUCLEOTIDE SEQUENCE [LARGE SCALE GENOMIC DNA]</scope>
    <source>
        <strain evidence="1 2">CCM7597</strain>
    </source>
</reference>
<dbReference type="OrthoDB" id="2880030at2"/>
<name>A0A1H4G5F8_9BACI</name>
<organism evidence="1 2">
    <name type="scientific">Thalassobacillus cyri</name>
    <dbReference type="NCBI Taxonomy" id="571932"/>
    <lineage>
        <taxon>Bacteria</taxon>
        <taxon>Bacillati</taxon>
        <taxon>Bacillota</taxon>
        <taxon>Bacilli</taxon>
        <taxon>Bacillales</taxon>
        <taxon>Bacillaceae</taxon>
        <taxon>Thalassobacillus</taxon>
    </lineage>
</organism>
<protein>
    <submittedName>
        <fullName evidence="1">Uncharacterized protein</fullName>
    </submittedName>
</protein>
<dbReference type="STRING" id="571932.SAMN05421743_11428"/>
<evidence type="ECO:0000313" key="2">
    <source>
        <dbReference type="Proteomes" id="UP000198584"/>
    </source>
</evidence>
<dbReference type="Proteomes" id="UP000198584">
    <property type="component" value="Unassembled WGS sequence"/>
</dbReference>
<gene>
    <name evidence="1" type="ORF">SAMN05421743_11428</name>
</gene>
<dbReference type="EMBL" id="FNQR01000014">
    <property type="protein sequence ID" value="SEB04794.1"/>
    <property type="molecule type" value="Genomic_DNA"/>
</dbReference>
<sequence>MNKKSAAVKWGKSILVTVPFVLFMQTSPSLNAEQSNIVQMHQEAATTVLEDKQTSTENSKEKMPLDKALIEKRTDQFMDQLVQEVNENYKVKKYTSKKALLDDFKPFAKQKAAEKYVDYFYQEKQSGLYILPTETPPWFVNGQPYDTIDIDDNHKQVIQTNTNDIYGEYTIVITFEYDGQWLIKEIEHK</sequence>
<dbReference type="RefSeq" id="WP_093045853.1">
    <property type="nucleotide sequence ID" value="NZ_FNQR01000014.1"/>
</dbReference>
<dbReference type="AlphaFoldDB" id="A0A1H4G5F8"/>
<proteinExistence type="predicted"/>
<keyword evidence="2" id="KW-1185">Reference proteome</keyword>
<evidence type="ECO:0000313" key="1">
    <source>
        <dbReference type="EMBL" id="SEB04794.1"/>
    </source>
</evidence>